<name>A0ABD0L1D7_9CAEN</name>
<feature type="region of interest" description="Disordered" evidence="1">
    <location>
        <begin position="36"/>
        <end position="64"/>
    </location>
</feature>
<feature type="non-terminal residue" evidence="2">
    <location>
        <position position="1"/>
    </location>
</feature>
<accession>A0ABD0L1D7</accession>
<organism evidence="2 3">
    <name type="scientific">Batillaria attramentaria</name>
    <dbReference type="NCBI Taxonomy" id="370345"/>
    <lineage>
        <taxon>Eukaryota</taxon>
        <taxon>Metazoa</taxon>
        <taxon>Spiralia</taxon>
        <taxon>Lophotrochozoa</taxon>
        <taxon>Mollusca</taxon>
        <taxon>Gastropoda</taxon>
        <taxon>Caenogastropoda</taxon>
        <taxon>Sorbeoconcha</taxon>
        <taxon>Cerithioidea</taxon>
        <taxon>Batillariidae</taxon>
        <taxon>Batillaria</taxon>
    </lineage>
</organism>
<dbReference type="AlphaFoldDB" id="A0ABD0L1D7"/>
<reference evidence="2 3" key="1">
    <citation type="journal article" date="2023" name="Sci. Data">
        <title>Genome assembly of the Korean intertidal mud-creeper Batillaria attramentaria.</title>
        <authorList>
            <person name="Patra A.K."/>
            <person name="Ho P.T."/>
            <person name="Jun S."/>
            <person name="Lee S.J."/>
            <person name="Kim Y."/>
            <person name="Won Y.J."/>
        </authorList>
    </citation>
    <scope>NUCLEOTIDE SEQUENCE [LARGE SCALE GENOMIC DNA]</scope>
    <source>
        <strain evidence="2">Wonlab-2016</strain>
    </source>
</reference>
<feature type="compositionally biased region" description="Polar residues" evidence="1">
    <location>
        <begin position="51"/>
        <end position="64"/>
    </location>
</feature>
<evidence type="ECO:0000313" key="2">
    <source>
        <dbReference type="EMBL" id="KAK7493280.1"/>
    </source>
</evidence>
<dbReference type="EMBL" id="JACVVK020000094">
    <property type="protein sequence ID" value="KAK7493280.1"/>
    <property type="molecule type" value="Genomic_DNA"/>
</dbReference>
<evidence type="ECO:0000313" key="3">
    <source>
        <dbReference type="Proteomes" id="UP001519460"/>
    </source>
</evidence>
<gene>
    <name evidence="2" type="ORF">BaRGS_00015406</name>
</gene>
<dbReference type="Proteomes" id="UP001519460">
    <property type="component" value="Unassembled WGS sequence"/>
</dbReference>
<proteinExistence type="predicted"/>
<evidence type="ECO:0000256" key="1">
    <source>
        <dbReference type="SAM" id="MobiDB-lite"/>
    </source>
</evidence>
<protein>
    <submittedName>
        <fullName evidence="2">Uncharacterized protein</fullName>
    </submittedName>
</protein>
<keyword evidence="3" id="KW-1185">Reference proteome</keyword>
<comment type="caution">
    <text evidence="2">The sequence shown here is derived from an EMBL/GenBank/DDBJ whole genome shotgun (WGS) entry which is preliminary data.</text>
</comment>
<sequence length="120" mass="13545">IHPRLLKYRYVDYPAGAGIRCQCQWRKARQSVLEFSPSSADGTLRKEKKNNQVSHRQQNPLTSFPIQCQRPATLKHQHHGHATDDDQLDENADWCDVQEAVRARGRVTDVRSVAGVQGGG</sequence>